<dbReference type="PANTHER" id="PTHR14209">
    <property type="entry name" value="ISOAMYL ACETATE-HYDROLYZING ESTERASE 1"/>
    <property type="match status" value="1"/>
</dbReference>
<evidence type="ECO:0000259" key="1">
    <source>
        <dbReference type="Pfam" id="PF13472"/>
    </source>
</evidence>
<protein>
    <recommendedName>
        <fullName evidence="1">SGNH hydrolase-type esterase domain-containing protein</fullName>
    </recommendedName>
</protein>
<dbReference type="EMBL" id="BMDT01000002">
    <property type="protein sequence ID" value="GGI65144.1"/>
    <property type="molecule type" value="Genomic_DNA"/>
</dbReference>
<dbReference type="Proteomes" id="UP000622610">
    <property type="component" value="Unassembled WGS sequence"/>
</dbReference>
<accession>A0A917JH02</accession>
<sequence length="206" mass="23994">MDPTTILRYQKENQQKERAQIVFTGSSLMEQFPVEDWTNGTVLNRGWSGATSDAFLSVIDTLIFDLMPKQIVLNIGSNDFNQADYQLDHLLANYQQILNQIKQKLPESQVTFLAFYPVCESKMHDLAQTQPWLTDIIPYRTNAKIAEANVAIKSLMKQYDYQTIDVNFLLSDEKGHLKREWTSDGIHLYEKAYRILWEELKKTFHP</sequence>
<dbReference type="PANTHER" id="PTHR14209:SF19">
    <property type="entry name" value="ISOAMYL ACETATE-HYDROLYZING ESTERASE 1 HOMOLOG"/>
    <property type="match status" value="1"/>
</dbReference>
<evidence type="ECO:0000313" key="3">
    <source>
        <dbReference type="Proteomes" id="UP000622610"/>
    </source>
</evidence>
<keyword evidence="3" id="KW-1185">Reference proteome</keyword>
<dbReference type="RefSeq" id="WP_188366982.1">
    <property type="nucleotide sequence ID" value="NZ_BMDT01000002.1"/>
</dbReference>
<gene>
    <name evidence="2" type="ORF">GCM10011482_07980</name>
</gene>
<dbReference type="InterPro" id="IPR013830">
    <property type="entry name" value="SGNH_hydro"/>
</dbReference>
<dbReference type="InterPro" id="IPR036514">
    <property type="entry name" value="SGNH_hydro_sf"/>
</dbReference>
<name>A0A917JH02_9ENTE</name>
<organism evidence="2 3">
    <name type="scientific">Enterococcus alcedinis</name>
    <dbReference type="NCBI Taxonomy" id="1274384"/>
    <lineage>
        <taxon>Bacteria</taxon>
        <taxon>Bacillati</taxon>
        <taxon>Bacillota</taxon>
        <taxon>Bacilli</taxon>
        <taxon>Lactobacillales</taxon>
        <taxon>Enterococcaceae</taxon>
        <taxon>Enterococcus</taxon>
    </lineage>
</organism>
<dbReference type="InterPro" id="IPR045136">
    <property type="entry name" value="Iah1-like"/>
</dbReference>
<dbReference type="AlphaFoldDB" id="A0A917JH02"/>
<reference evidence="2" key="1">
    <citation type="journal article" date="2014" name="Int. J. Syst. Evol. Microbiol.">
        <title>Complete genome sequence of Corynebacterium casei LMG S-19264T (=DSM 44701T), isolated from a smear-ripened cheese.</title>
        <authorList>
            <consortium name="US DOE Joint Genome Institute (JGI-PGF)"/>
            <person name="Walter F."/>
            <person name="Albersmeier A."/>
            <person name="Kalinowski J."/>
            <person name="Ruckert C."/>
        </authorList>
    </citation>
    <scope>NUCLEOTIDE SEQUENCE</scope>
    <source>
        <strain evidence="2">CCM 8433</strain>
    </source>
</reference>
<dbReference type="Gene3D" id="3.40.50.1110">
    <property type="entry name" value="SGNH hydrolase"/>
    <property type="match status" value="1"/>
</dbReference>
<dbReference type="Pfam" id="PF13472">
    <property type="entry name" value="Lipase_GDSL_2"/>
    <property type="match status" value="1"/>
</dbReference>
<reference evidence="2" key="2">
    <citation type="submission" date="2020-09" db="EMBL/GenBank/DDBJ databases">
        <authorList>
            <person name="Sun Q."/>
            <person name="Sedlacek I."/>
        </authorList>
    </citation>
    <scope>NUCLEOTIDE SEQUENCE</scope>
    <source>
        <strain evidence="2">CCM 8433</strain>
    </source>
</reference>
<dbReference type="SUPFAM" id="SSF52266">
    <property type="entry name" value="SGNH hydrolase"/>
    <property type="match status" value="1"/>
</dbReference>
<comment type="caution">
    <text evidence="2">The sequence shown here is derived from an EMBL/GenBank/DDBJ whole genome shotgun (WGS) entry which is preliminary data.</text>
</comment>
<proteinExistence type="predicted"/>
<feature type="domain" description="SGNH hydrolase-type esterase" evidence="1">
    <location>
        <begin position="41"/>
        <end position="195"/>
    </location>
</feature>
<evidence type="ECO:0000313" key="2">
    <source>
        <dbReference type="EMBL" id="GGI65144.1"/>
    </source>
</evidence>